<dbReference type="Proteomes" id="UP000540787">
    <property type="component" value="Unassembled WGS sequence"/>
</dbReference>
<sequence length="190" mass="20386">MDRRHFLAALAACAAPVAGAATSPWPLLQRGGYVILMRHAATVPGIGDPPGFKLGVCSTQRNLSQSGRADATKIGAAFRKHGVPLGPVLSSHWCRCVDTARLAFGRVEPSEMVDSMFQDEDAARERKLAQLRTYLAQYKDPGNLVLVTHDVNIRALVGKYVEQGDVVIATRSPDGALRIETTVPVAQLTG</sequence>
<accession>A0A7W9WZN8</accession>
<gene>
    <name evidence="2" type="ORF">HD842_001945</name>
</gene>
<keyword evidence="1" id="KW-0732">Signal</keyword>
<proteinExistence type="predicted"/>
<dbReference type="RefSeq" id="WP_183553841.1">
    <property type="nucleotide sequence ID" value="NZ_JACHBX010000002.1"/>
</dbReference>
<dbReference type="AlphaFoldDB" id="A0A7W9WZN8"/>
<dbReference type="InterPro" id="IPR029033">
    <property type="entry name" value="His_PPase_superfam"/>
</dbReference>
<keyword evidence="3" id="KW-1185">Reference proteome</keyword>
<dbReference type="EMBL" id="JACHBX010000002">
    <property type="protein sequence ID" value="MBB6133803.1"/>
    <property type="molecule type" value="Genomic_DNA"/>
</dbReference>
<evidence type="ECO:0000313" key="3">
    <source>
        <dbReference type="Proteomes" id="UP000540787"/>
    </source>
</evidence>
<evidence type="ECO:0000256" key="1">
    <source>
        <dbReference type="SAM" id="SignalP"/>
    </source>
</evidence>
<organism evidence="2 3">
    <name type="scientific">Massilia aurea</name>
    <dbReference type="NCBI Taxonomy" id="373040"/>
    <lineage>
        <taxon>Bacteria</taxon>
        <taxon>Pseudomonadati</taxon>
        <taxon>Pseudomonadota</taxon>
        <taxon>Betaproteobacteria</taxon>
        <taxon>Burkholderiales</taxon>
        <taxon>Oxalobacteraceae</taxon>
        <taxon>Telluria group</taxon>
        <taxon>Massilia</taxon>
    </lineage>
</organism>
<comment type="caution">
    <text evidence="2">The sequence shown here is derived from an EMBL/GenBank/DDBJ whole genome shotgun (WGS) entry which is preliminary data.</text>
</comment>
<dbReference type="Gene3D" id="3.40.50.1240">
    <property type="entry name" value="Phosphoglycerate mutase-like"/>
    <property type="match status" value="1"/>
</dbReference>
<dbReference type="CDD" id="cd07040">
    <property type="entry name" value="HP"/>
    <property type="match status" value="1"/>
</dbReference>
<name>A0A7W9WZN8_9BURK</name>
<reference evidence="2 3" key="1">
    <citation type="submission" date="2020-08" db="EMBL/GenBank/DDBJ databases">
        <title>The Agave Microbiome: Exploring the role of microbial communities in plant adaptations to desert environments.</title>
        <authorList>
            <person name="Partida-Martinez L.P."/>
        </authorList>
    </citation>
    <scope>NUCLEOTIDE SEQUENCE [LARGE SCALE GENOMIC DNA]</scope>
    <source>
        <strain evidence="2 3">AT3.2</strain>
    </source>
</reference>
<evidence type="ECO:0000313" key="2">
    <source>
        <dbReference type="EMBL" id="MBB6133803.1"/>
    </source>
</evidence>
<feature type="chain" id="PRO_5030609748" evidence="1">
    <location>
        <begin position="21"/>
        <end position="190"/>
    </location>
</feature>
<dbReference type="SUPFAM" id="SSF53254">
    <property type="entry name" value="Phosphoglycerate mutase-like"/>
    <property type="match status" value="1"/>
</dbReference>
<protein>
    <submittedName>
        <fullName evidence="2">Phosphohistidine phosphatase SixA</fullName>
    </submittedName>
</protein>
<feature type="signal peptide" evidence="1">
    <location>
        <begin position="1"/>
        <end position="20"/>
    </location>
</feature>